<evidence type="ECO:0000256" key="1">
    <source>
        <dbReference type="SAM" id="MobiDB-lite"/>
    </source>
</evidence>
<dbReference type="EMBL" id="PYDT01000001">
    <property type="protein sequence ID" value="THU74597.1"/>
    <property type="molecule type" value="Genomic_DNA"/>
</dbReference>
<reference evidence="2 3" key="1">
    <citation type="journal article" date="2019" name="Nat. Plants">
        <title>Genome sequencing of Musa balbisiana reveals subgenome evolution and function divergence in polyploid bananas.</title>
        <authorList>
            <person name="Yao X."/>
        </authorList>
    </citation>
    <scope>NUCLEOTIDE SEQUENCE [LARGE SCALE GENOMIC DNA]</scope>
    <source>
        <strain evidence="3">cv. DH-PKW</strain>
        <tissue evidence="2">Leaves</tissue>
    </source>
</reference>
<feature type="region of interest" description="Disordered" evidence="1">
    <location>
        <begin position="114"/>
        <end position="141"/>
    </location>
</feature>
<comment type="caution">
    <text evidence="2">The sequence shown here is derived from an EMBL/GenBank/DDBJ whole genome shotgun (WGS) entry which is preliminary data.</text>
</comment>
<gene>
    <name evidence="2" type="ORF">C4D60_Mb04t35060</name>
</gene>
<protein>
    <submittedName>
        <fullName evidence="2">Uncharacterized protein</fullName>
    </submittedName>
</protein>
<proteinExistence type="predicted"/>
<keyword evidence="3" id="KW-1185">Reference proteome</keyword>
<evidence type="ECO:0000313" key="2">
    <source>
        <dbReference type="EMBL" id="THU74597.1"/>
    </source>
</evidence>
<dbReference type="AlphaFoldDB" id="A0A4S8KH01"/>
<feature type="compositionally biased region" description="Basic and acidic residues" evidence="1">
    <location>
        <begin position="220"/>
        <end position="233"/>
    </location>
</feature>
<feature type="region of interest" description="Disordered" evidence="1">
    <location>
        <begin position="209"/>
        <end position="233"/>
    </location>
</feature>
<dbReference type="Proteomes" id="UP000317650">
    <property type="component" value="Chromosome 4"/>
</dbReference>
<evidence type="ECO:0000313" key="3">
    <source>
        <dbReference type="Proteomes" id="UP000317650"/>
    </source>
</evidence>
<sequence length="233" mass="23960">MSSATGLEVNIRNLYLFHLPEDYIPLPLNALVIKTRVLKYVCKDFQRFGHILIQHLGVVGGLLPRCVSIQMPAHVLNLLLQLSHCPRFGALEDHVLQEVRGPVGLIGLEAAPGVDPHADRGGAGGKSRLGGDAEPVGEGGDAGIRCGQDGGMVGKGGVGGGVAEEAGFGVIEALDLGSDGLGVAIVQHHRGFGQGGSIGGRVCEGGNCRGGGESAGEEEGAAREGEKLAQRHC</sequence>
<accession>A0A4S8KH01</accession>
<name>A0A4S8KH01_MUSBA</name>
<organism evidence="2 3">
    <name type="scientific">Musa balbisiana</name>
    <name type="common">Banana</name>
    <dbReference type="NCBI Taxonomy" id="52838"/>
    <lineage>
        <taxon>Eukaryota</taxon>
        <taxon>Viridiplantae</taxon>
        <taxon>Streptophyta</taxon>
        <taxon>Embryophyta</taxon>
        <taxon>Tracheophyta</taxon>
        <taxon>Spermatophyta</taxon>
        <taxon>Magnoliopsida</taxon>
        <taxon>Liliopsida</taxon>
        <taxon>Zingiberales</taxon>
        <taxon>Musaceae</taxon>
        <taxon>Musa</taxon>
    </lineage>
</organism>